<feature type="compositionally biased region" description="Basic and acidic residues" evidence="1">
    <location>
        <begin position="159"/>
        <end position="172"/>
    </location>
</feature>
<protein>
    <submittedName>
        <fullName evidence="3">SLED domain-containing protein</fullName>
    </submittedName>
</protein>
<dbReference type="Proteomes" id="UP000095284">
    <property type="component" value="Unplaced"/>
</dbReference>
<sequence length="537" mass="61897">MSRIVYEDPDYKIKEELASYKMRSGESKEVKKSRKSKSSMETREVFTITPSGSKSAEMLTTIEVYNEDKPDCKEASQRLMEMLRIGKNDITDEEEETSASEWEDEELNGRRRVVDGEEEEDEGECMAYGEHDDFKVPLEQMLEEKLGFTQDKNTKPYTHKAEKTERCEDSVDQRKSVNDVLKLYSQRNGQNYRLKPRDDILTKSECRVQSYPKCEGDRELPNKGYDEQYSRDNAIPRTNHSNASQSQSFSSSRISEPNHPSLPVVIRTQPEPDGLKWYHDRPSPGHGAALREFKDAIFPLSWPMNLVQGTSTLHHYFDRPIDYLISWSDECAAYGFVKEFEDATDTVPLCVRFGGFWSLQAVKSMYIGCTVRVKGYLELKADVYHDEVLPVVPRGTDKSGFIFGGIPKASAFALEWAVISRPAIIRSIGLLKEDISYEEREKLHLVGIVKDVEYNEEFTVCQSKWPTPSIKCLPCPPYPVVINWLEIREKVIMHPTRHKSILLPEYIHHYMRTSEPTNGYVLGWVDLEMKPSRTFDD</sequence>
<feature type="region of interest" description="Disordered" evidence="1">
    <location>
        <begin position="146"/>
        <end position="172"/>
    </location>
</feature>
<feature type="region of interest" description="Disordered" evidence="1">
    <location>
        <begin position="211"/>
        <end position="266"/>
    </location>
</feature>
<name>A0A1I7RWR8_BURXY</name>
<evidence type="ECO:0000256" key="1">
    <source>
        <dbReference type="SAM" id="MobiDB-lite"/>
    </source>
</evidence>
<evidence type="ECO:0000313" key="2">
    <source>
        <dbReference type="Proteomes" id="UP000095284"/>
    </source>
</evidence>
<organism evidence="2 3">
    <name type="scientific">Bursaphelenchus xylophilus</name>
    <name type="common">Pinewood nematode worm</name>
    <name type="synonym">Aphelenchoides xylophilus</name>
    <dbReference type="NCBI Taxonomy" id="6326"/>
    <lineage>
        <taxon>Eukaryota</taxon>
        <taxon>Metazoa</taxon>
        <taxon>Ecdysozoa</taxon>
        <taxon>Nematoda</taxon>
        <taxon>Chromadorea</taxon>
        <taxon>Rhabditida</taxon>
        <taxon>Tylenchina</taxon>
        <taxon>Tylenchomorpha</taxon>
        <taxon>Aphelenchoidea</taxon>
        <taxon>Aphelenchoididae</taxon>
        <taxon>Bursaphelenchus</taxon>
    </lineage>
</organism>
<feature type="region of interest" description="Disordered" evidence="1">
    <location>
        <begin position="22"/>
        <end position="45"/>
    </location>
</feature>
<proteinExistence type="predicted"/>
<feature type="region of interest" description="Disordered" evidence="1">
    <location>
        <begin position="87"/>
        <end position="124"/>
    </location>
</feature>
<dbReference type="WBParaSite" id="BXY_0518100.1">
    <property type="protein sequence ID" value="BXY_0518100.1"/>
    <property type="gene ID" value="BXY_0518100"/>
</dbReference>
<evidence type="ECO:0000313" key="3">
    <source>
        <dbReference type="WBParaSite" id="BXY_0518100.1"/>
    </source>
</evidence>
<feature type="compositionally biased region" description="Basic and acidic residues" evidence="1">
    <location>
        <begin position="214"/>
        <end position="230"/>
    </location>
</feature>
<feature type="compositionally biased region" description="Low complexity" evidence="1">
    <location>
        <begin position="241"/>
        <end position="255"/>
    </location>
</feature>
<accession>A0A1I7RWR8</accession>
<reference evidence="3" key="1">
    <citation type="submission" date="2016-11" db="UniProtKB">
        <authorList>
            <consortium name="WormBaseParasite"/>
        </authorList>
    </citation>
    <scope>IDENTIFICATION</scope>
</reference>
<feature type="compositionally biased region" description="Acidic residues" evidence="1">
    <location>
        <begin position="91"/>
        <end position="106"/>
    </location>
</feature>
<dbReference type="AlphaFoldDB" id="A0A1I7RWR8"/>